<dbReference type="InterPro" id="IPR036397">
    <property type="entry name" value="RNaseH_sf"/>
</dbReference>
<dbReference type="Gene3D" id="3.40.50.2300">
    <property type="match status" value="1"/>
</dbReference>
<dbReference type="Gene3D" id="2.170.260.10">
    <property type="entry name" value="paz domain"/>
    <property type="match status" value="1"/>
</dbReference>
<dbReference type="InterPro" id="IPR036085">
    <property type="entry name" value="PAZ_dom_sf"/>
</dbReference>
<reference evidence="3" key="1">
    <citation type="submission" date="2023-06" db="EMBL/GenBank/DDBJ databases">
        <title>Genomic analysis of the entomopathogenic nematode Steinernema hermaphroditum.</title>
        <authorList>
            <person name="Schwarz E.M."/>
            <person name="Heppert J.K."/>
            <person name="Baniya A."/>
            <person name="Schwartz H.T."/>
            <person name="Tan C.-H."/>
            <person name="Antoshechkin I."/>
            <person name="Sternberg P.W."/>
            <person name="Goodrich-Blair H."/>
            <person name="Dillman A.R."/>
        </authorList>
    </citation>
    <scope>NUCLEOTIDE SEQUENCE</scope>
    <source>
        <strain evidence="3">PS9179</strain>
        <tissue evidence="3">Whole animal</tissue>
    </source>
</reference>
<dbReference type="EMBL" id="JAUCMV010000001">
    <property type="protein sequence ID" value="KAK0424321.1"/>
    <property type="molecule type" value="Genomic_DNA"/>
</dbReference>
<evidence type="ECO:0000313" key="3">
    <source>
        <dbReference type="EMBL" id="KAK0424321.1"/>
    </source>
</evidence>
<dbReference type="PROSITE" id="PS50821">
    <property type="entry name" value="PAZ"/>
    <property type="match status" value="1"/>
</dbReference>
<dbReference type="SUPFAM" id="SSF101690">
    <property type="entry name" value="PAZ domain"/>
    <property type="match status" value="1"/>
</dbReference>
<protein>
    <recommendedName>
        <fullName evidence="5">Piwi domain-containing protein</fullName>
    </recommendedName>
</protein>
<dbReference type="Proteomes" id="UP001175271">
    <property type="component" value="Unassembled WGS sequence"/>
</dbReference>
<accession>A0AA39M7B5</accession>
<proteinExistence type="predicted"/>
<dbReference type="Pfam" id="PF02170">
    <property type="entry name" value="PAZ"/>
    <property type="match status" value="1"/>
</dbReference>
<dbReference type="SMART" id="SM00950">
    <property type="entry name" value="Piwi"/>
    <property type="match status" value="1"/>
</dbReference>
<gene>
    <name evidence="3" type="ORF">QR680_008609</name>
</gene>
<dbReference type="InterPro" id="IPR003165">
    <property type="entry name" value="Piwi"/>
</dbReference>
<comment type="caution">
    <text evidence="3">The sequence shown here is derived from an EMBL/GenBank/DDBJ whole genome shotgun (WGS) entry which is preliminary data.</text>
</comment>
<dbReference type="InterPro" id="IPR003100">
    <property type="entry name" value="PAZ_dom"/>
</dbReference>
<dbReference type="InterPro" id="IPR032474">
    <property type="entry name" value="Argonaute_N"/>
</dbReference>
<feature type="domain" description="PAZ" evidence="1">
    <location>
        <begin position="268"/>
        <end position="371"/>
    </location>
</feature>
<dbReference type="Pfam" id="PF16486">
    <property type="entry name" value="ArgoN"/>
    <property type="match status" value="1"/>
</dbReference>
<sequence length="908" mass="103099">MTSKAAPSTSCGNLFPPKLAPVQAPPNRRVKLVTNHFELTPSERWIYRYDVSIVQKVPISAGLSKEIDWCRNSADSVKRFERHTVNLALLRRAFEMTQFASRETVITYDNCKALFSCEKLKEDRCAQITIEGGDIPESFRDDPRLSRGQFTLSIVPVTEGAHRFKADDLKKAVDKNQEDHSLRQFYEILTNQKAVSEQTHAVFHGTLFEVPSASEKQKILVDGCHIVSGISKSARVVGDGKNLKPTLVLDSQKAPFYNESSPEGLVSNVRDLIGDKEVLTNGDRQRVLDFFRNVTLVHLNNKALEFKLVELSSKPVSDIMFTDNSGRRTSVLEYHRKLGVKIVKPKWPAIAKATNRDKMVYFPMEVLGIKAGQVVSSSRLTPRQTAAILKEASNPKDRFEEIRAARDELHLDAEHNEYLQQHRVQVSAKPMEVEAYRQQPPNVIYSGGKAKVNEWKAKWFHGKYVVPAKVDKFFLLFNNQDRFIRREEVEKFKKGFLAECSEKGMAFPEPSLLGINLNDLEKFMMEQEEAVKKTKNLKVFVMLIDSDRSRSHRALKYNEAVHQILTQQVTYEVAKKCLFKKDILQNIVAKTNEKCFGQNYNIQSDGFIPMENTLVMAYDVRHPTGAGQSALERRLGLPEKTPSVVGFSFNGGVTAHSFIGDYAFQEPRQERVDILASYTQWMLGVFQRSRGKLPSKIAVVRDGVSEGQMKMVLQHEVEDIRKGCAAFKQGYRPKMMVVMVNKRHNKRAVKADANGNVENPPPGTVIDSKITRPDVTEIFMLPHSVPRGTAKIPEYSLLLNEFGQPPSDKTSKWLVSFLTGLCYSHQIIPAAISIPEPVFQADEWAKRGDENLKEFQTLKEGNQFLMNAYIIEAKNPQTREMKKTYDWDALTQRFGYRGKRLEGTRANA</sequence>
<dbReference type="AlphaFoldDB" id="A0AA39M7B5"/>
<name>A0AA39M7B5_9BILA</name>
<dbReference type="CDD" id="cd02846">
    <property type="entry name" value="PAZ_argonaute_like"/>
    <property type="match status" value="1"/>
</dbReference>
<dbReference type="Pfam" id="PF02171">
    <property type="entry name" value="Piwi"/>
    <property type="match status" value="1"/>
</dbReference>
<keyword evidence="4" id="KW-1185">Reference proteome</keyword>
<evidence type="ECO:0000313" key="4">
    <source>
        <dbReference type="Proteomes" id="UP001175271"/>
    </source>
</evidence>
<dbReference type="SUPFAM" id="SSF53098">
    <property type="entry name" value="Ribonuclease H-like"/>
    <property type="match status" value="1"/>
</dbReference>
<dbReference type="PROSITE" id="PS50822">
    <property type="entry name" value="PIWI"/>
    <property type="match status" value="1"/>
</dbReference>
<dbReference type="InterPro" id="IPR012337">
    <property type="entry name" value="RNaseH-like_sf"/>
</dbReference>
<feature type="domain" description="Piwi" evidence="2">
    <location>
        <begin position="539"/>
        <end position="853"/>
    </location>
</feature>
<dbReference type="GO" id="GO:0003723">
    <property type="term" value="F:RNA binding"/>
    <property type="evidence" value="ECO:0007669"/>
    <property type="project" value="InterPro"/>
</dbReference>
<evidence type="ECO:0008006" key="5">
    <source>
        <dbReference type="Google" id="ProtNLM"/>
    </source>
</evidence>
<dbReference type="Gene3D" id="3.30.420.10">
    <property type="entry name" value="Ribonuclease H-like superfamily/Ribonuclease H"/>
    <property type="match status" value="1"/>
</dbReference>
<evidence type="ECO:0000259" key="2">
    <source>
        <dbReference type="PROSITE" id="PS50822"/>
    </source>
</evidence>
<organism evidence="3 4">
    <name type="scientific">Steinernema hermaphroditum</name>
    <dbReference type="NCBI Taxonomy" id="289476"/>
    <lineage>
        <taxon>Eukaryota</taxon>
        <taxon>Metazoa</taxon>
        <taxon>Ecdysozoa</taxon>
        <taxon>Nematoda</taxon>
        <taxon>Chromadorea</taxon>
        <taxon>Rhabditida</taxon>
        <taxon>Tylenchina</taxon>
        <taxon>Panagrolaimomorpha</taxon>
        <taxon>Strongyloidoidea</taxon>
        <taxon>Steinernematidae</taxon>
        <taxon>Steinernema</taxon>
    </lineage>
</organism>
<evidence type="ECO:0000259" key="1">
    <source>
        <dbReference type="PROSITE" id="PS50821"/>
    </source>
</evidence>
<dbReference type="PANTHER" id="PTHR22891">
    <property type="entry name" value="EUKARYOTIC TRANSLATION INITIATION FACTOR 2C"/>
    <property type="match status" value="1"/>
</dbReference>